<dbReference type="Gene3D" id="3.40.50.12780">
    <property type="entry name" value="N-terminal domain of ligase-like"/>
    <property type="match status" value="2"/>
</dbReference>
<dbReference type="Pfam" id="PF00501">
    <property type="entry name" value="AMP-binding"/>
    <property type="match status" value="1"/>
</dbReference>
<dbReference type="SUPFAM" id="SSF56801">
    <property type="entry name" value="Acetyl-CoA synthetase-like"/>
    <property type="match status" value="1"/>
</dbReference>
<reference evidence="12" key="1">
    <citation type="submission" date="2017-09" db="EMBL/GenBank/DDBJ databases">
        <title>Depth-based differentiation of microbial function through sediment-hosted aquifers and enrichment of novel symbionts in the deep terrestrial subsurface.</title>
        <authorList>
            <person name="Probst A.J."/>
            <person name="Ladd B."/>
            <person name="Jarett J.K."/>
            <person name="Geller-Mcgrath D.E."/>
            <person name="Sieber C.M.K."/>
            <person name="Emerson J.B."/>
            <person name="Anantharaman K."/>
            <person name="Thomas B.C."/>
            <person name="Malmstrom R."/>
            <person name="Stieglmeier M."/>
            <person name="Klingl A."/>
            <person name="Woyke T."/>
            <person name="Ryan C.M."/>
            <person name="Banfield J.F."/>
        </authorList>
    </citation>
    <scope>NUCLEOTIDE SEQUENCE [LARGE SCALE GENOMIC DNA]</scope>
</reference>
<keyword evidence="4" id="KW-0547">Nucleotide-binding</keyword>
<comment type="caution">
    <text evidence="11">The sequence shown here is derived from an EMBL/GenBank/DDBJ whole genome shotgun (WGS) entry which is preliminary data.</text>
</comment>
<feature type="domain" description="AMP-binding enzyme C-terminal" evidence="9">
    <location>
        <begin position="671"/>
        <end position="751"/>
    </location>
</feature>
<dbReference type="InterPro" id="IPR042099">
    <property type="entry name" value="ANL_N_sf"/>
</dbReference>
<organism evidence="11 12">
    <name type="scientific">Candidatus Nealsonbacteria bacterium CG_4_10_14_0_2_um_filter_38_17</name>
    <dbReference type="NCBI Taxonomy" id="1974680"/>
    <lineage>
        <taxon>Bacteria</taxon>
        <taxon>Candidatus Nealsoniibacteriota</taxon>
    </lineage>
</organism>
<dbReference type="PANTHER" id="PTHR24095:SF14">
    <property type="entry name" value="ACETYL-COENZYME A SYNTHETASE 1"/>
    <property type="match status" value="1"/>
</dbReference>
<accession>A0A2M7UYJ6</accession>
<gene>
    <name evidence="11" type="primary">acs</name>
    <name evidence="11" type="ORF">COX90_01520</name>
</gene>
<comment type="similarity">
    <text evidence="1">Belongs to the ATP-dependent AMP-binding enzyme family.</text>
</comment>
<feature type="domain" description="AMP-dependent synthetase/ligase" evidence="8">
    <location>
        <begin position="214"/>
        <end position="598"/>
    </location>
</feature>
<dbReference type="GO" id="GO:0016208">
    <property type="term" value="F:AMP binding"/>
    <property type="evidence" value="ECO:0007669"/>
    <property type="project" value="InterPro"/>
</dbReference>
<dbReference type="InterPro" id="IPR000873">
    <property type="entry name" value="AMP-dep_synth/lig_dom"/>
</dbReference>
<evidence type="ECO:0000256" key="3">
    <source>
        <dbReference type="ARBA" id="ARBA00022598"/>
    </source>
</evidence>
<evidence type="ECO:0000259" key="10">
    <source>
        <dbReference type="Pfam" id="PF16177"/>
    </source>
</evidence>
<evidence type="ECO:0000256" key="2">
    <source>
        <dbReference type="ARBA" id="ARBA00013275"/>
    </source>
</evidence>
<keyword evidence="6" id="KW-0007">Acetylation</keyword>
<dbReference type="Pfam" id="PF13193">
    <property type="entry name" value="AMP-binding_C"/>
    <property type="match status" value="1"/>
</dbReference>
<evidence type="ECO:0000256" key="4">
    <source>
        <dbReference type="ARBA" id="ARBA00022741"/>
    </source>
</evidence>
<evidence type="ECO:0000259" key="9">
    <source>
        <dbReference type="Pfam" id="PF13193"/>
    </source>
</evidence>
<dbReference type="GO" id="GO:0005524">
    <property type="term" value="F:ATP binding"/>
    <property type="evidence" value="ECO:0007669"/>
    <property type="project" value="UniProtKB-KW"/>
</dbReference>
<dbReference type="FunFam" id="3.40.50.12780:FF:000001">
    <property type="entry name" value="Acetyl-coenzyme A synthetase"/>
    <property type="match status" value="1"/>
</dbReference>
<dbReference type="EC" id="6.2.1.1" evidence="2 7"/>
<proteinExistence type="inferred from homology"/>
<sequence>MIKKGNVYFRAKPRLAGRSKKQVQHLIQARNKVLVEKQGSYSPKANKVLVERQGSYYPSEDFKKKAIINNTKVYKEAAKSPVKFWEKLAKDLVWRKKWRKVFEHKPLYFEPSEKQGSEKRSFSGSYIKWFLDGKINITENCLDSNLSENKDKNLACGKNLVYRYVRNKNLACGKNLVSRYVRNKNLACGKNLVSRYVRNKNLACGKNLSPVLRDKIALIWEPEPMEEKSVILTYEELAKKVNKFANALKNLGVQKGDRVGIYLPMIPEIVISMLACARIGAVHSVVFSAFSSQALRVRLEDTEAKVLITADGYFRRGGVLNLKSAADEGIKETKIEKVIVVKRGCNEINWQEGRDLWFHELAEKESDICKAESMDSEDPFFILYTSGSTGKPKGVLHTCGGYTVQAKFTGKWIFDLKEGDVMWCTSDAGWITGHTYAIYSPLLNGVTTVIFEGAPDWPTSDRWAQIIEKHKVTIFYTAPTAIRMFEKYGTDVIKNYKFESLRLLGSVGEPIDESAWNWYFKEVGKERCPLVDTWWQTETGGILITSLPGLGPFKPTFTGIPFPGTRFDILDDKGKSCAPEKEGNLILKTPFAPGLLRGIYKNPQKYLETYWSQYGSVNPSTLSSGPKGSPQAGKIYFTSDAAYRDKKGLIRIVGRVDDVIKVAGHRVSTGELENAINGYSEISESAVVGVADEIKGEVPIVFAVPSEALAKEGGENVKKAVIGQIRKEIGPIALPKEVYLVEDLPKTRSGKIMRRILKRLFTGEELGDLSTLANPESVDKIKNLIKNDTKS</sequence>
<dbReference type="InterPro" id="IPR020845">
    <property type="entry name" value="AMP-binding_CS"/>
</dbReference>
<keyword evidence="3 11" id="KW-0436">Ligase</keyword>
<evidence type="ECO:0000259" key="8">
    <source>
        <dbReference type="Pfam" id="PF00501"/>
    </source>
</evidence>
<dbReference type="AlphaFoldDB" id="A0A2M7UYJ6"/>
<dbReference type="GO" id="GO:0019427">
    <property type="term" value="P:acetyl-CoA biosynthetic process from acetate"/>
    <property type="evidence" value="ECO:0007669"/>
    <property type="project" value="UniProtKB-UniRule"/>
</dbReference>
<dbReference type="NCBIfam" id="NF001208">
    <property type="entry name" value="PRK00174.1"/>
    <property type="match status" value="1"/>
</dbReference>
<keyword evidence="5" id="KW-0067">ATP-binding</keyword>
<protein>
    <recommendedName>
        <fullName evidence="2 7">Acetate--CoA ligase</fullName>
        <ecNumber evidence="2 7">6.2.1.1</ecNumber>
    </recommendedName>
</protein>
<evidence type="ECO:0000256" key="1">
    <source>
        <dbReference type="ARBA" id="ARBA00006432"/>
    </source>
</evidence>
<dbReference type="EMBL" id="PFPB01000030">
    <property type="protein sequence ID" value="PIZ89030.1"/>
    <property type="molecule type" value="Genomic_DNA"/>
</dbReference>
<dbReference type="PROSITE" id="PS00455">
    <property type="entry name" value="AMP_BINDING"/>
    <property type="match status" value="1"/>
</dbReference>
<dbReference type="Gene3D" id="3.30.300.30">
    <property type="match status" value="1"/>
</dbReference>
<evidence type="ECO:0000313" key="12">
    <source>
        <dbReference type="Proteomes" id="UP000230760"/>
    </source>
</evidence>
<evidence type="ECO:0000256" key="7">
    <source>
        <dbReference type="NCBIfam" id="TIGR02188"/>
    </source>
</evidence>
<dbReference type="Proteomes" id="UP000230760">
    <property type="component" value="Unassembled WGS sequence"/>
</dbReference>
<name>A0A2M7UYJ6_9BACT</name>
<dbReference type="Pfam" id="PF16177">
    <property type="entry name" value="ACAS_N"/>
    <property type="match status" value="1"/>
</dbReference>
<evidence type="ECO:0000313" key="11">
    <source>
        <dbReference type="EMBL" id="PIZ89030.1"/>
    </source>
</evidence>
<dbReference type="InterPro" id="IPR011904">
    <property type="entry name" value="Ac_CoA_lig"/>
</dbReference>
<dbReference type="PANTHER" id="PTHR24095">
    <property type="entry name" value="ACETYL-COENZYME A SYNTHETASE"/>
    <property type="match status" value="1"/>
</dbReference>
<dbReference type="InterPro" id="IPR025110">
    <property type="entry name" value="AMP-bd_C"/>
</dbReference>
<dbReference type="GO" id="GO:0003987">
    <property type="term" value="F:acetate-CoA ligase activity"/>
    <property type="evidence" value="ECO:0007669"/>
    <property type="project" value="UniProtKB-UniRule"/>
</dbReference>
<feature type="domain" description="Acetyl-coenzyme A synthetase N-terminal" evidence="10">
    <location>
        <begin position="72"/>
        <end position="141"/>
    </location>
</feature>
<evidence type="ECO:0000256" key="6">
    <source>
        <dbReference type="ARBA" id="ARBA00022990"/>
    </source>
</evidence>
<dbReference type="InterPro" id="IPR032387">
    <property type="entry name" value="ACAS_N"/>
</dbReference>
<evidence type="ECO:0000256" key="5">
    <source>
        <dbReference type="ARBA" id="ARBA00022840"/>
    </source>
</evidence>
<dbReference type="NCBIfam" id="TIGR02188">
    <property type="entry name" value="Ac_CoA_lig_AcsA"/>
    <property type="match status" value="1"/>
</dbReference>
<dbReference type="InterPro" id="IPR045851">
    <property type="entry name" value="AMP-bd_C_sf"/>
</dbReference>